<dbReference type="Pfam" id="PF13349">
    <property type="entry name" value="DUF4097"/>
    <property type="match status" value="1"/>
</dbReference>
<dbReference type="InterPro" id="IPR025164">
    <property type="entry name" value="Toastrack_DUF4097"/>
</dbReference>
<reference evidence="2 3" key="1">
    <citation type="submission" date="2018-01" db="EMBL/GenBank/DDBJ databases">
        <title>Genome sequence of the PGP bacterium Paenibacillus illinoisensis E3.</title>
        <authorList>
            <person name="Rolli E."/>
            <person name="Marasco R."/>
            <person name="Bessem C."/>
            <person name="Michoud G."/>
            <person name="Gaiarsa S."/>
            <person name="Borin S."/>
            <person name="Daffonchio D."/>
        </authorList>
    </citation>
    <scope>NUCLEOTIDE SEQUENCE [LARGE SCALE GENOMIC DNA]</scope>
    <source>
        <strain evidence="2 3">E3</strain>
    </source>
</reference>
<evidence type="ECO:0000259" key="1">
    <source>
        <dbReference type="Pfam" id="PF13349"/>
    </source>
</evidence>
<protein>
    <recommendedName>
        <fullName evidence="1">DUF4097 domain-containing protein</fullName>
    </recommendedName>
</protein>
<evidence type="ECO:0000313" key="3">
    <source>
        <dbReference type="Proteomes" id="UP000247459"/>
    </source>
</evidence>
<name>A0A2W0CCI8_9BACL</name>
<gene>
    <name evidence="2" type="ORF">PIL02S_00936</name>
</gene>
<feature type="domain" description="DUF4097" evidence="1">
    <location>
        <begin position="118"/>
        <end position="225"/>
    </location>
</feature>
<dbReference type="AlphaFoldDB" id="A0A2W0CCI8"/>
<evidence type="ECO:0000313" key="2">
    <source>
        <dbReference type="EMBL" id="PYY30386.1"/>
    </source>
</evidence>
<accession>A0A2W0CCI8</accession>
<dbReference type="PROSITE" id="PS51257">
    <property type="entry name" value="PROKAR_LIPOPROTEIN"/>
    <property type="match status" value="1"/>
</dbReference>
<dbReference type="EMBL" id="PRLG01000008">
    <property type="protein sequence ID" value="PYY30386.1"/>
    <property type="molecule type" value="Genomic_DNA"/>
</dbReference>
<comment type="caution">
    <text evidence="2">The sequence shown here is derived from an EMBL/GenBank/DDBJ whole genome shotgun (WGS) entry which is preliminary data.</text>
</comment>
<dbReference type="Proteomes" id="UP000247459">
    <property type="component" value="Unassembled WGS sequence"/>
</dbReference>
<organism evidence="2 3">
    <name type="scientific">Paenibacillus illinoisensis</name>
    <dbReference type="NCBI Taxonomy" id="59845"/>
    <lineage>
        <taxon>Bacteria</taxon>
        <taxon>Bacillati</taxon>
        <taxon>Bacillota</taxon>
        <taxon>Bacilli</taxon>
        <taxon>Bacillales</taxon>
        <taxon>Paenibacillaceae</taxon>
        <taxon>Paenibacillus</taxon>
    </lineage>
</organism>
<sequence length="226" mass="24599">MRTSHIMVLSRGIVLLCIVLLLSSCQGSAVTGTQSVSLESVDTISIENGSTPVVIESAKELKSMEVSITAYDGKPVINIDQDEQLLKVSMNNHAFRIFNMMNKPSIQIRVPMDYTGNLQVISSSGRVTANHIRSDLSIEGKSGSIQLNMDNIRSNLQIASTSGNVTMNLGDKNPDVNWVLKSKSGRRSHALDLKNIIEERHSSRGMTGKGTHYVEIETTSGNIAVN</sequence>
<proteinExistence type="predicted"/>
<dbReference type="OrthoDB" id="2934260at2"/>